<reference evidence="2" key="1">
    <citation type="submission" date="2020-06" db="EMBL/GenBank/DDBJ databases">
        <title>WGS assembly of Ceratodon purpureus strain R40.</title>
        <authorList>
            <person name="Carey S.B."/>
            <person name="Jenkins J."/>
            <person name="Shu S."/>
            <person name="Lovell J.T."/>
            <person name="Sreedasyam A."/>
            <person name="Maumus F."/>
            <person name="Tiley G.P."/>
            <person name="Fernandez-Pozo N."/>
            <person name="Barry K."/>
            <person name="Chen C."/>
            <person name="Wang M."/>
            <person name="Lipzen A."/>
            <person name="Daum C."/>
            <person name="Saski C.A."/>
            <person name="Payton A.C."/>
            <person name="Mcbreen J.C."/>
            <person name="Conrad R.E."/>
            <person name="Kollar L.M."/>
            <person name="Olsson S."/>
            <person name="Huttunen S."/>
            <person name="Landis J.B."/>
            <person name="Wickett N.J."/>
            <person name="Johnson M.G."/>
            <person name="Rensing S.A."/>
            <person name="Grimwood J."/>
            <person name="Schmutz J."/>
            <person name="Mcdaniel S.F."/>
        </authorList>
    </citation>
    <scope>NUCLEOTIDE SEQUENCE</scope>
    <source>
        <strain evidence="2">R40</strain>
    </source>
</reference>
<sequence>MNYSNTQPGLALSFSLLFLTSWEFGVFKPSVVCECVLYDLGGQSRVLDFYVRHLLG</sequence>
<comment type="caution">
    <text evidence="2">The sequence shown here is derived from an EMBL/GenBank/DDBJ whole genome shotgun (WGS) entry which is preliminary data.</text>
</comment>
<protein>
    <submittedName>
        <fullName evidence="2">Uncharacterized protein</fullName>
    </submittedName>
</protein>
<keyword evidence="3" id="KW-1185">Reference proteome</keyword>
<feature type="chain" id="PRO_5035744572" evidence="1">
    <location>
        <begin position="28"/>
        <end position="56"/>
    </location>
</feature>
<dbReference type="AlphaFoldDB" id="A0A8T0HYI0"/>
<evidence type="ECO:0000313" key="2">
    <source>
        <dbReference type="EMBL" id="KAG0575749.1"/>
    </source>
</evidence>
<gene>
    <name evidence="2" type="ORF">KC19_5G028000</name>
</gene>
<organism evidence="2 3">
    <name type="scientific">Ceratodon purpureus</name>
    <name type="common">Fire moss</name>
    <name type="synonym">Dicranum purpureum</name>
    <dbReference type="NCBI Taxonomy" id="3225"/>
    <lineage>
        <taxon>Eukaryota</taxon>
        <taxon>Viridiplantae</taxon>
        <taxon>Streptophyta</taxon>
        <taxon>Embryophyta</taxon>
        <taxon>Bryophyta</taxon>
        <taxon>Bryophytina</taxon>
        <taxon>Bryopsida</taxon>
        <taxon>Dicranidae</taxon>
        <taxon>Pseudoditrichales</taxon>
        <taxon>Ditrichaceae</taxon>
        <taxon>Ceratodon</taxon>
    </lineage>
</organism>
<evidence type="ECO:0000313" key="3">
    <source>
        <dbReference type="Proteomes" id="UP000822688"/>
    </source>
</evidence>
<feature type="signal peptide" evidence="1">
    <location>
        <begin position="1"/>
        <end position="27"/>
    </location>
</feature>
<dbReference type="Proteomes" id="UP000822688">
    <property type="component" value="Chromosome 5"/>
</dbReference>
<proteinExistence type="predicted"/>
<evidence type="ECO:0000256" key="1">
    <source>
        <dbReference type="SAM" id="SignalP"/>
    </source>
</evidence>
<keyword evidence="1" id="KW-0732">Signal</keyword>
<accession>A0A8T0HYI0</accession>
<name>A0A8T0HYI0_CERPU</name>
<dbReference type="EMBL" id="CM026425">
    <property type="protein sequence ID" value="KAG0575749.1"/>
    <property type="molecule type" value="Genomic_DNA"/>
</dbReference>